<evidence type="ECO:0000259" key="8">
    <source>
        <dbReference type="Pfam" id="PF20684"/>
    </source>
</evidence>
<keyword evidence="10" id="KW-1185">Reference proteome</keyword>
<reference evidence="9" key="1">
    <citation type="journal article" date="2023" name="Mol. Phylogenet. Evol.">
        <title>Genome-scale phylogeny and comparative genomics of the fungal order Sordariales.</title>
        <authorList>
            <person name="Hensen N."/>
            <person name="Bonometti L."/>
            <person name="Westerberg I."/>
            <person name="Brannstrom I.O."/>
            <person name="Guillou S."/>
            <person name="Cros-Aarteil S."/>
            <person name="Calhoun S."/>
            <person name="Haridas S."/>
            <person name="Kuo A."/>
            <person name="Mondo S."/>
            <person name="Pangilinan J."/>
            <person name="Riley R."/>
            <person name="LaButti K."/>
            <person name="Andreopoulos B."/>
            <person name="Lipzen A."/>
            <person name="Chen C."/>
            <person name="Yan M."/>
            <person name="Daum C."/>
            <person name="Ng V."/>
            <person name="Clum A."/>
            <person name="Steindorff A."/>
            <person name="Ohm R.A."/>
            <person name="Martin F."/>
            <person name="Silar P."/>
            <person name="Natvig D.O."/>
            <person name="Lalanne C."/>
            <person name="Gautier V."/>
            <person name="Ament-Velasquez S.L."/>
            <person name="Kruys A."/>
            <person name="Hutchinson M.I."/>
            <person name="Powell A.J."/>
            <person name="Barry K."/>
            <person name="Miller A.N."/>
            <person name="Grigoriev I.V."/>
            <person name="Debuchy R."/>
            <person name="Gladieux P."/>
            <person name="Hiltunen Thoren M."/>
            <person name="Johannesson H."/>
        </authorList>
    </citation>
    <scope>NUCLEOTIDE SEQUENCE</scope>
    <source>
        <strain evidence="9">CBS 118394</strain>
    </source>
</reference>
<feature type="region of interest" description="Disordered" evidence="6">
    <location>
        <begin position="1"/>
        <end position="20"/>
    </location>
</feature>
<evidence type="ECO:0000256" key="4">
    <source>
        <dbReference type="ARBA" id="ARBA00023136"/>
    </source>
</evidence>
<feature type="compositionally biased region" description="Polar residues" evidence="6">
    <location>
        <begin position="1"/>
        <end position="13"/>
    </location>
</feature>
<feature type="transmembrane region" description="Helical" evidence="7">
    <location>
        <begin position="268"/>
        <end position="291"/>
    </location>
</feature>
<proteinExistence type="inferred from homology"/>
<dbReference type="AlphaFoldDB" id="A0AAE0IAS6"/>
<evidence type="ECO:0000256" key="2">
    <source>
        <dbReference type="ARBA" id="ARBA00022692"/>
    </source>
</evidence>
<dbReference type="InterPro" id="IPR049326">
    <property type="entry name" value="Rhodopsin_dom_fungi"/>
</dbReference>
<sequence>MSTNITAPPSNDTAAPPPPPPPFVIPEFVPISERAAHLAQIYVAATSVIMALCLLAFVTRVHQRVRPVWKVGLDDYFIAAGFALAIADWGMLMPIMVMEPGMITWARSVNAGKNSWLAIGIWGLAMTCIKVSIALTLLRIQQKSVSWRIFLYSIMALQAIYGILNLFFNLVIACRPLRTAWDPFGTPEGFCVSFEIQRTVSNVGSSINITTDVLLSLAPVTFLFKLNRPLRERLFVCGLMGLGIFASAASIIKTIIVRGYGDLTVTDFQAMGVSICTWTVLEQLLGVLAACVPAMKGIFQSCLGRMGVSLNDSRGPRSGYYIKNNNSMGTGKGGNGTGLGTFQSRSRDNGDEIQMESRYGRHHHSKEVDSIDDDEECLDKPEARRNISTPKSTRTDSAGSFHHGSGDLRGYPAPEHLPAHAV</sequence>
<evidence type="ECO:0000256" key="5">
    <source>
        <dbReference type="ARBA" id="ARBA00038359"/>
    </source>
</evidence>
<dbReference type="InterPro" id="IPR052337">
    <property type="entry name" value="SAT4-like"/>
</dbReference>
<protein>
    <recommendedName>
        <fullName evidence="8">Rhodopsin domain-containing protein</fullName>
    </recommendedName>
</protein>
<feature type="transmembrane region" description="Helical" evidence="7">
    <location>
        <begin position="234"/>
        <end position="256"/>
    </location>
</feature>
<keyword evidence="3 7" id="KW-1133">Transmembrane helix</keyword>
<dbReference type="GO" id="GO:0016020">
    <property type="term" value="C:membrane"/>
    <property type="evidence" value="ECO:0007669"/>
    <property type="project" value="UniProtKB-SubCell"/>
</dbReference>
<comment type="subcellular location">
    <subcellularLocation>
        <location evidence="1">Membrane</location>
        <topology evidence="1">Multi-pass membrane protein</topology>
    </subcellularLocation>
</comment>
<dbReference type="Proteomes" id="UP001283341">
    <property type="component" value="Unassembled WGS sequence"/>
</dbReference>
<feature type="domain" description="Rhodopsin" evidence="8">
    <location>
        <begin position="60"/>
        <end position="300"/>
    </location>
</feature>
<evidence type="ECO:0000256" key="1">
    <source>
        <dbReference type="ARBA" id="ARBA00004141"/>
    </source>
</evidence>
<dbReference type="EMBL" id="JAUEDM010000003">
    <property type="protein sequence ID" value="KAK3321684.1"/>
    <property type="molecule type" value="Genomic_DNA"/>
</dbReference>
<feature type="compositionally biased region" description="Polar residues" evidence="6">
    <location>
        <begin position="386"/>
        <end position="398"/>
    </location>
</feature>
<feature type="compositionally biased region" description="Gly residues" evidence="6">
    <location>
        <begin position="330"/>
        <end position="339"/>
    </location>
</feature>
<feature type="transmembrane region" description="Helical" evidence="7">
    <location>
        <begin position="39"/>
        <end position="61"/>
    </location>
</feature>
<feature type="region of interest" description="Disordered" evidence="6">
    <location>
        <begin position="321"/>
        <end position="422"/>
    </location>
</feature>
<organism evidence="9 10">
    <name type="scientific">Apodospora peruviana</name>
    <dbReference type="NCBI Taxonomy" id="516989"/>
    <lineage>
        <taxon>Eukaryota</taxon>
        <taxon>Fungi</taxon>
        <taxon>Dikarya</taxon>
        <taxon>Ascomycota</taxon>
        <taxon>Pezizomycotina</taxon>
        <taxon>Sordariomycetes</taxon>
        <taxon>Sordariomycetidae</taxon>
        <taxon>Sordariales</taxon>
        <taxon>Lasiosphaeriaceae</taxon>
        <taxon>Apodospora</taxon>
    </lineage>
</organism>
<dbReference type="PANTHER" id="PTHR33048">
    <property type="entry name" value="PTH11-LIKE INTEGRAL MEMBRANE PROTEIN (AFU_ORTHOLOGUE AFUA_5G11245)"/>
    <property type="match status" value="1"/>
</dbReference>
<feature type="transmembrane region" description="Helical" evidence="7">
    <location>
        <begin position="73"/>
        <end position="96"/>
    </location>
</feature>
<dbReference type="PANTHER" id="PTHR33048:SF129">
    <property type="entry name" value="INTEGRAL MEMBRANE PROTEIN-RELATED"/>
    <property type="match status" value="1"/>
</dbReference>
<evidence type="ECO:0000256" key="3">
    <source>
        <dbReference type="ARBA" id="ARBA00022989"/>
    </source>
</evidence>
<name>A0AAE0IAS6_9PEZI</name>
<evidence type="ECO:0000313" key="9">
    <source>
        <dbReference type="EMBL" id="KAK3321684.1"/>
    </source>
</evidence>
<comment type="similarity">
    <text evidence="5">Belongs to the SAT4 family.</text>
</comment>
<feature type="transmembrane region" description="Helical" evidence="7">
    <location>
        <begin position="116"/>
        <end position="138"/>
    </location>
</feature>
<dbReference type="Pfam" id="PF20684">
    <property type="entry name" value="Fung_rhodopsin"/>
    <property type="match status" value="1"/>
</dbReference>
<evidence type="ECO:0000256" key="7">
    <source>
        <dbReference type="SAM" id="Phobius"/>
    </source>
</evidence>
<evidence type="ECO:0000256" key="6">
    <source>
        <dbReference type="SAM" id="MobiDB-lite"/>
    </source>
</evidence>
<keyword evidence="2 7" id="KW-0812">Transmembrane</keyword>
<feature type="transmembrane region" description="Helical" evidence="7">
    <location>
        <begin position="150"/>
        <end position="172"/>
    </location>
</feature>
<evidence type="ECO:0000313" key="10">
    <source>
        <dbReference type="Proteomes" id="UP001283341"/>
    </source>
</evidence>
<reference evidence="9" key="2">
    <citation type="submission" date="2023-06" db="EMBL/GenBank/DDBJ databases">
        <authorList>
            <consortium name="Lawrence Berkeley National Laboratory"/>
            <person name="Haridas S."/>
            <person name="Hensen N."/>
            <person name="Bonometti L."/>
            <person name="Westerberg I."/>
            <person name="Brannstrom I.O."/>
            <person name="Guillou S."/>
            <person name="Cros-Aarteil S."/>
            <person name="Calhoun S."/>
            <person name="Kuo A."/>
            <person name="Mondo S."/>
            <person name="Pangilinan J."/>
            <person name="Riley R."/>
            <person name="Labutti K."/>
            <person name="Andreopoulos B."/>
            <person name="Lipzen A."/>
            <person name="Chen C."/>
            <person name="Yanf M."/>
            <person name="Daum C."/>
            <person name="Ng V."/>
            <person name="Clum A."/>
            <person name="Steindorff A."/>
            <person name="Ohm R."/>
            <person name="Martin F."/>
            <person name="Silar P."/>
            <person name="Natvig D."/>
            <person name="Lalanne C."/>
            <person name="Gautier V."/>
            <person name="Ament-Velasquez S.L."/>
            <person name="Kruys A."/>
            <person name="Hutchinson M.I."/>
            <person name="Powell A.J."/>
            <person name="Barry K."/>
            <person name="Miller A.N."/>
            <person name="Grigoriev I.V."/>
            <person name="Debuchy R."/>
            <person name="Gladieux P."/>
            <person name="Thoren M.H."/>
            <person name="Johannesson H."/>
        </authorList>
    </citation>
    <scope>NUCLEOTIDE SEQUENCE</scope>
    <source>
        <strain evidence="9">CBS 118394</strain>
    </source>
</reference>
<comment type="caution">
    <text evidence="9">The sequence shown here is derived from an EMBL/GenBank/DDBJ whole genome shotgun (WGS) entry which is preliminary data.</text>
</comment>
<gene>
    <name evidence="9" type="ORF">B0H66DRAFT_179170</name>
</gene>
<accession>A0AAE0IAS6</accession>
<keyword evidence="4 7" id="KW-0472">Membrane</keyword>